<dbReference type="Gene3D" id="3.30.70.120">
    <property type="match status" value="1"/>
</dbReference>
<dbReference type="SUPFAM" id="SSF54913">
    <property type="entry name" value="GlnB-like"/>
    <property type="match status" value="1"/>
</dbReference>
<dbReference type="SMART" id="SM00938">
    <property type="entry name" value="P-II"/>
    <property type="match status" value="1"/>
</dbReference>
<organism evidence="2 3">
    <name type="scientific">Rhodospira trueperi</name>
    <dbReference type="NCBI Taxonomy" id="69960"/>
    <lineage>
        <taxon>Bacteria</taxon>
        <taxon>Pseudomonadati</taxon>
        <taxon>Pseudomonadota</taxon>
        <taxon>Alphaproteobacteria</taxon>
        <taxon>Rhodospirillales</taxon>
        <taxon>Rhodospirillaceae</taxon>
        <taxon>Rhodospira</taxon>
    </lineage>
</organism>
<dbReference type="Proteomes" id="UP000199412">
    <property type="component" value="Unassembled WGS sequence"/>
</dbReference>
<dbReference type="EMBL" id="FNAP01000010">
    <property type="protein sequence ID" value="SDE68431.1"/>
    <property type="molecule type" value="Genomic_DNA"/>
</dbReference>
<dbReference type="OrthoDB" id="9793517at2"/>
<protein>
    <recommendedName>
        <fullName evidence="1">Nitrogen regulatory protein P-II</fullName>
    </recommendedName>
</protein>
<gene>
    <name evidence="2" type="ORF">SAMN05421720_11025</name>
</gene>
<dbReference type="InterPro" id="IPR002187">
    <property type="entry name" value="N-reg_PII"/>
</dbReference>
<sequence>MKFKLIIASTPDDMTDAIADAAREEGATGCTILTNARGQGLKKAKTFLGLDLAGARDVVLILVEQHLGRRILEAIGRAGHFDASPGAGIAIMIDVEDAIGLNSQLHTIQTEIEDEI</sequence>
<dbReference type="InterPro" id="IPR011322">
    <property type="entry name" value="N-reg_PII-like_a/b"/>
</dbReference>
<dbReference type="Pfam" id="PF00543">
    <property type="entry name" value="P-II"/>
    <property type="match status" value="1"/>
</dbReference>
<dbReference type="InterPro" id="IPR015867">
    <property type="entry name" value="N-reg_PII/ATP_PRibTrfase_C"/>
</dbReference>
<dbReference type="GO" id="GO:0030234">
    <property type="term" value="F:enzyme regulator activity"/>
    <property type="evidence" value="ECO:0007669"/>
    <property type="project" value="InterPro"/>
</dbReference>
<dbReference type="AlphaFoldDB" id="A0A1G7EXM7"/>
<dbReference type="RefSeq" id="WP_092787012.1">
    <property type="nucleotide sequence ID" value="NZ_FNAP01000010.1"/>
</dbReference>
<dbReference type="STRING" id="69960.SAMN05421720_11025"/>
<dbReference type="GO" id="GO:0006808">
    <property type="term" value="P:regulation of nitrogen utilization"/>
    <property type="evidence" value="ECO:0007669"/>
    <property type="project" value="InterPro"/>
</dbReference>
<evidence type="ECO:0000313" key="3">
    <source>
        <dbReference type="Proteomes" id="UP000199412"/>
    </source>
</evidence>
<proteinExistence type="predicted"/>
<name>A0A1G7EXM7_9PROT</name>
<evidence type="ECO:0000313" key="2">
    <source>
        <dbReference type="EMBL" id="SDE68431.1"/>
    </source>
</evidence>
<accession>A0A1G7EXM7</accession>
<reference evidence="2 3" key="1">
    <citation type="submission" date="2016-10" db="EMBL/GenBank/DDBJ databases">
        <authorList>
            <person name="de Groot N.N."/>
        </authorList>
    </citation>
    <scope>NUCLEOTIDE SEQUENCE [LARGE SCALE GENOMIC DNA]</scope>
    <source>
        <strain evidence="2 3">ATCC 700224</strain>
    </source>
</reference>
<evidence type="ECO:0000256" key="1">
    <source>
        <dbReference type="ARBA" id="ARBA00015681"/>
    </source>
</evidence>
<keyword evidence="3" id="KW-1185">Reference proteome</keyword>
<dbReference type="PROSITE" id="PS51343">
    <property type="entry name" value="PII_GLNB_DOM"/>
    <property type="match status" value="1"/>
</dbReference>